<reference evidence="2 3" key="1">
    <citation type="journal article" date="2016" name="Genome Biol. Evol.">
        <title>Divergent and convergent evolution of fungal pathogenicity.</title>
        <authorList>
            <person name="Shang Y."/>
            <person name="Xiao G."/>
            <person name="Zheng P."/>
            <person name="Cen K."/>
            <person name="Zhan S."/>
            <person name="Wang C."/>
        </authorList>
    </citation>
    <scope>NUCLEOTIDE SEQUENCE [LARGE SCALE GENOMIC DNA]</scope>
    <source>
        <strain evidence="2 3">RCEF 4871</strain>
    </source>
</reference>
<feature type="compositionally biased region" description="Polar residues" evidence="1">
    <location>
        <begin position="229"/>
        <end position="242"/>
    </location>
</feature>
<keyword evidence="3" id="KW-1185">Reference proteome</keyword>
<feature type="region of interest" description="Disordered" evidence="1">
    <location>
        <begin position="1"/>
        <end position="24"/>
    </location>
</feature>
<feature type="compositionally biased region" description="Polar residues" evidence="1">
    <location>
        <begin position="183"/>
        <end position="221"/>
    </location>
</feature>
<comment type="caution">
    <text evidence="2">The sequence shown here is derived from an EMBL/GenBank/DDBJ whole genome shotgun (WGS) entry which is preliminary data.</text>
</comment>
<sequence>MPKQPLTQRPSISAPFNPIRYTGGPYPCDQRLLRGETFERVSSLDDCILDPSTSSESLASRTSRRVSESFPNTGPPSASPTVVQSEVSAFTRMHSWNSSKTSLGIRSGLLSLSSRSSAKQLSKYTLVARPESPGNAENNPPAGDDKSSRIPRSMSKLPKSKPMMVLQGLRKSFSRPTLAAVRNLSSSGRPPSPQGVTNGRQPDESQLSVSTFQSSGTTLASFSGVDSPPGSSAVTTPKSVSTAQSSAYWLGRFTAHRDKYLNEKLPNNSSCSSPSSPSSSGGDRGQTPSSPGHHSVASHRRLAYLASSSTMPALTTITSRFRDHYPEDDDNAIKERVYRRLESYPTTAEAEDSLHSWQKEHTRFLEQNRKSLEKGSKNRLLAGVDNGLLKGGERRRQLAFKGLADSRSGAIGITPGRGVAVC</sequence>
<feature type="region of interest" description="Disordered" evidence="1">
    <location>
        <begin position="260"/>
        <end position="297"/>
    </location>
</feature>
<evidence type="ECO:0000313" key="2">
    <source>
        <dbReference type="EMBL" id="OAA50694.1"/>
    </source>
</evidence>
<organism evidence="2 3">
    <name type="scientific">Metarhizium rileyi (strain RCEF 4871)</name>
    <name type="common">Nomuraea rileyi</name>
    <dbReference type="NCBI Taxonomy" id="1649241"/>
    <lineage>
        <taxon>Eukaryota</taxon>
        <taxon>Fungi</taxon>
        <taxon>Dikarya</taxon>
        <taxon>Ascomycota</taxon>
        <taxon>Pezizomycotina</taxon>
        <taxon>Sordariomycetes</taxon>
        <taxon>Hypocreomycetidae</taxon>
        <taxon>Hypocreales</taxon>
        <taxon>Clavicipitaceae</taxon>
        <taxon>Metarhizium</taxon>
    </lineage>
</organism>
<feature type="compositionally biased region" description="Polar residues" evidence="1">
    <location>
        <begin position="1"/>
        <end position="11"/>
    </location>
</feature>
<dbReference type="Proteomes" id="UP000243498">
    <property type="component" value="Unassembled WGS sequence"/>
</dbReference>
<feature type="compositionally biased region" description="Low complexity" evidence="1">
    <location>
        <begin position="266"/>
        <end position="280"/>
    </location>
</feature>
<gene>
    <name evidence="2" type="ORF">NOR_01144</name>
</gene>
<protein>
    <submittedName>
        <fullName evidence="2">Uncharacterized protein</fullName>
    </submittedName>
</protein>
<name>A0A162KG88_METRR</name>
<evidence type="ECO:0000256" key="1">
    <source>
        <dbReference type="SAM" id="MobiDB-lite"/>
    </source>
</evidence>
<dbReference type="STRING" id="1081105.A0A162KG88"/>
<feature type="region of interest" description="Disordered" evidence="1">
    <location>
        <begin position="181"/>
        <end position="242"/>
    </location>
</feature>
<dbReference type="OrthoDB" id="3557758at2759"/>
<dbReference type="EMBL" id="AZHC01000002">
    <property type="protein sequence ID" value="OAA50694.1"/>
    <property type="molecule type" value="Genomic_DNA"/>
</dbReference>
<evidence type="ECO:0000313" key="3">
    <source>
        <dbReference type="Proteomes" id="UP000243498"/>
    </source>
</evidence>
<dbReference type="AlphaFoldDB" id="A0A162KG88"/>
<proteinExistence type="predicted"/>
<feature type="region of interest" description="Disordered" evidence="1">
    <location>
        <begin position="116"/>
        <end position="163"/>
    </location>
</feature>
<feature type="compositionally biased region" description="Low complexity" evidence="1">
    <location>
        <begin position="52"/>
        <end position="61"/>
    </location>
</feature>
<accession>A0A162KG88</accession>
<feature type="region of interest" description="Disordered" evidence="1">
    <location>
        <begin position="49"/>
        <end position="84"/>
    </location>
</feature>
<dbReference type="OMA" id="QSSAYWS"/>